<dbReference type="Proteomes" id="UP000279259">
    <property type="component" value="Unassembled WGS sequence"/>
</dbReference>
<evidence type="ECO:0000313" key="2">
    <source>
        <dbReference type="EMBL" id="RSH80676.1"/>
    </source>
</evidence>
<evidence type="ECO:0000313" key="3">
    <source>
        <dbReference type="Proteomes" id="UP000279259"/>
    </source>
</evidence>
<protein>
    <submittedName>
        <fullName evidence="2">Uncharacterized protein</fullName>
    </submittedName>
</protein>
<feature type="compositionally biased region" description="Acidic residues" evidence="1">
    <location>
        <begin position="88"/>
        <end position="107"/>
    </location>
</feature>
<feature type="compositionally biased region" description="Basic and acidic residues" evidence="1">
    <location>
        <begin position="229"/>
        <end position="250"/>
    </location>
</feature>
<reference evidence="2 3" key="1">
    <citation type="submission" date="2018-11" db="EMBL/GenBank/DDBJ databases">
        <title>Genome sequence of Saitozyma podzolica DSM 27192.</title>
        <authorList>
            <person name="Aliyu H."/>
            <person name="Gorte O."/>
            <person name="Ochsenreither K."/>
        </authorList>
    </citation>
    <scope>NUCLEOTIDE SEQUENCE [LARGE SCALE GENOMIC DNA]</scope>
    <source>
        <strain evidence="2 3">DSM 27192</strain>
    </source>
</reference>
<comment type="caution">
    <text evidence="2">The sequence shown here is derived from an EMBL/GenBank/DDBJ whole genome shotgun (WGS) entry which is preliminary data.</text>
</comment>
<sequence length="306" mass="34290">MTSVTKEENVRRRVDVVRWLEERLEQGEKIAGSERTGDTTLRTIMVLKHLRQVGNHLPVEVFHFEGELQDRNQRREIEGLRRDGDRAAEDEEEEESQGEEECEEEGKEEAPGNALGEEGRAEKSGDGEPAEKAVGDERERNQREEEEEDQDVRELEMYLLRQLLELMVRLEAEAPQMLLDSMEKGVARTLLLADRNAEWQIFSTSSWVIEADGVVEGHQLEPLILGVGRIERSQHGTRETEPPDSSRETKPPSWPPGAGNSDTKAMMPSPNRREEVVGTCAGVSGSAPGSGEWGPEGLLVYPSLGQ</sequence>
<dbReference type="OrthoDB" id="430354at2759"/>
<feature type="compositionally biased region" description="Basic and acidic residues" evidence="1">
    <location>
        <begin position="117"/>
        <end position="143"/>
    </location>
</feature>
<accession>A0A427XPB6</accession>
<proteinExistence type="predicted"/>
<gene>
    <name evidence="2" type="ORF">EHS25_007154</name>
</gene>
<name>A0A427XPB6_9TREE</name>
<dbReference type="AlphaFoldDB" id="A0A427XPB6"/>
<dbReference type="EMBL" id="RSCD01000034">
    <property type="protein sequence ID" value="RSH80676.1"/>
    <property type="molecule type" value="Genomic_DNA"/>
</dbReference>
<feature type="region of interest" description="Disordered" evidence="1">
    <location>
        <begin position="227"/>
        <end position="306"/>
    </location>
</feature>
<organism evidence="2 3">
    <name type="scientific">Saitozyma podzolica</name>
    <dbReference type="NCBI Taxonomy" id="1890683"/>
    <lineage>
        <taxon>Eukaryota</taxon>
        <taxon>Fungi</taxon>
        <taxon>Dikarya</taxon>
        <taxon>Basidiomycota</taxon>
        <taxon>Agaricomycotina</taxon>
        <taxon>Tremellomycetes</taxon>
        <taxon>Tremellales</taxon>
        <taxon>Trimorphomycetaceae</taxon>
        <taxon>Saitozyma</taxon>
    </lineage>
</organism>
<feature type="region of interest" description="Disordered" evidence="1">
    <location>
        <begin position="79"/>
        <end position="151"/>
    </location>
</feature>
<evidence type="ECO:0000256" key="1">
    <source>
        <dbReference type="SAM" id="MobiDB-lite"/>
    </source>
</evidence>
<keyword evidence="3" id="KW-1185">Reference proteome</keyword>